<keyword evidence="2" id="KW-1185">Reference proteome</keyword>
<dbReference type="AlphaFoldDB" id="A0A1B0ANU9"/>
<sequence>MTIEIFLLDSWKTATNFNYGYSGMAFKFENSNKVSPTKAQCFHRKAFRERAFNVYLIYEIYINILTSSYDTNYHHHHHHHHHRHYHHHGRYSYIYVCPS</sequence>
<accession>A0A1B0ANU9</accession>
<organism evidence="1 2">
    <name type="scientific">Glossina palpalis gambiensis</name>
    <dbReference type="NCBI Taxonomy" id="67801"/>
    <lineage>
        <taxon>Eukaryota</taxon>
        <taxon>Metazoa</taxon>
        <taxon>Ecdysozoa</taxon>
        <taxon>Arthropoda</taxon>
        <taxon>Hexapoda</taxon>
        <taxon>Insecta</taxon>
        <taxon>Pterygota</taxon>
        <taxon>Neoptera</taxon>
        <taxon>Endopterygota</taxon>
        <taxon>Diptera</taxon>
        <taxon>Brachycera</taxon>
        <taxon>Muscomorpha</taxon>
        <taxon>Hippoboscoidea</taxon>
        <taxon>Glossinidae</taxon>
        <taxon>Glossina</taxon>
    </lineage>
</organism>
<dbReference type="VEuPathDB" id="VectorBase:GPPI003312"/>
<proteinExistence type="predicted"/>
<name>A0A1B0ANU9_9MUSC</name>
<reference evidence="2" key="1">
    <citation type="submission" date="2015-01" db="EMBL/GenBank/DDBJ databases">
        <authorList>
            <person name="Aksoy S."/>
            <person name="Warren W."/>
            <person name="Wilson R.K."/>
        </authorList>
    </citation>
    <scope>NUCLEOTIDE SEQUENCE [LARGE SCALE GENOMIC DNA]</scope>
    <source>
        <strain evidence="2">IAEA</strain>
    </source>
</reference>
<reference evidence="1" key="2">
    <citation type="submission" date="2020-05" db="UniProtKB">
        <authorList>
            <consortium name="EnsemblMetazoa"/>
        </authorList>
    </citation>
    <scope>IDENTIFICATION</scope>
    <source>
        <strain evidence="1">IAEA</strain>
    </source>
</reference>
<dbReference type="EMBL" id="JXJN01001019">
    <property type="status" value="NOT_ANNOTATED_CDS"/>
    <property type="molecule type" value="Genomic_DNA"/>
</dbReference>
<evidence type="ECO:0000313" key="2">
    <source>
        <dbReference type="Proteomes" id="UP000092460"/>
    </source>
</evidence>
<protein>
    <submittedName>
        <fullName evidence="1">Uncharacterized protein</fullName>
    </submittedName>
</protein>
<dbReference type="EnsemblMetazoa" id="GPPI003312-RA">
    <property type="protein sequence ID" value="GPPI003312-PA"/>
    <property type="gene ID" value="GPPI003312"/>
</dbReference>
<evidence type="ECO:0000313" key="1">
    <source>
        <dbReference type="EnsemblMetazoa" id="GPPI003312-PA"/>
    </source>
</evidence>
<dbReference type="Proteomes" id="UP000092460">
    <property type="component" value="Unassembled WGS sequence"/>
</dbReference>